<dbReference type="Proteomes" id="UP001229836">
    <property type="component" value="Chromosome"/>
</dbReference>
<organism evidence="2 3">
    <name type="scientific">Acinetobacter corruptisaponis</name>
    <dbReference type="NCBI Taxonomy" id="3045147"/>
    <lineage>
        <taxon>Bacteria</taxon>
        <taxon>Pseudomonadati</taxon>
        <taxon>Pseudomonadota</taxon>
        <taxon>Gammaproteobacteria</taxon>
        <taxon>Moraxellales</taxon>
        <taxon>Moraxellaceae</taxon>
        <taxon>Acinetobacter</taxon>
    </lineage>
</organism>
<dbReference type="EMBL" id="CP125669">
    <property type="protein sequence ID" value="WHP04863.1"/>
    <property type="molecule type" value="Genomic_DNA"/>
</dbReference>
<name>A0ABY8S1F5_9GAMM</name>
<sequence>MENYQKPYLISFDVRGDERGSLVAIENLKNIPFEIKRIYYIFDTKKKVRRGFHAHKILKQVLICVSGSCQILLDDGKSKQTIFLNTPQEGLYIEGLVWREMFNFSIDCVLLVLADDVYNETDYIRDYENFKENVRENDSNCWKK</sequence>
<dbReference type="InterPro" id="IPR011051">
    <property type="entry name" value="RmlC_Cupin_sf"/>
</dbReference>
<dbReference type="SUPFAM" id="SSF51182">
    <property type="entry name" value="RmlC-like cupins"/>
    <property type="match status" value="1"/>
</dbReference>
<evidence type="ECO:0000313" key="3">
    <source>
        <dbReference type="Proteomes" id="UP001229836"/>
    </source>
</evidence>
<dbReference type="Pfam" id="PF05523">
    <property type="entry name" value="FdtA"/>
    <property type="match status" value="1"/>
</dbReference>
<accession>A0ABY8S1F5</accession>
<evidence type="ECO:0000313" key="2">
    <source>
        <dbReference type="EMBL" id="WHP04863.1"/>
    </source>
</evidence>
<gene>
    <name evidence="2" type="ORF">QLH32_12500</name>
</gene>
<protein>
    <submittedName>
        <fullName evidence="2">FdtA/QdtA family cupin domain-containing protein</fullName>
    </submittedName>
</protein>
<dbReference type="Gene3D" id="2.60.120.10">
    <property type="entry name" value="Jelly Rolls"/>
    <property type="match status" value="1"/>
</dbReference>
<dbReference type="InterPro" id="IPR008894">
    <property type="entry name" value="QdtA_cupin_dom"/>
</dbReference>
<proteinExistence type="predicted"/>
<reference evidence="2 3" key="1">
    <citation type="submission" date="2023-05" db="EMBL/GenBank/DDBJ databases">
        <title>The complete genome of Acinetobacter sp. nov KCTC 92772.</title>
        <authorList>
            <person name="Zhou G."/>
        </authorList>
    </citation>
    <scope>NUCLEOTIDE SEQUENCE [LARGE SCALE GENOMIC DNA]</scope>
    <source>
        <strain evidence="2 3">KCTC 92772</strain>
    </source>
</reference>
<dbReference type="RefSeq" id="WP_283266483.1">
    <property type="nucleotide sequence ID" value="NZ_CP125669.1"/>
</dbReference>
<dbReference type="CDD" id="cd20292">
    <property type="entry name" value="cupin_QdtA-like"/>
    <property type="match status" value="1"/>
</dbReference>
<evidence type="ECO:0000259" key="1">
    <source>
        <dbReference type="Pfam" id="PF05523"/>
    </source>
</evidence>
<keyword evidence="3" id="KW-1185">Reference proteome</keyword>
<feature type="domain" description="Sugar 3,4-ketoisomerase QdtA cupin" evidence="1">
    <location>
        <begin position="9"/>
        <end position="134"/>
    </location>
</feature>
<dbReference type="InterPro" id="IPR014710">
    <property type="entry name" value="RmlC-like_jellyroll"/>
</dbReference>